<feature type="transmembrane region" description="Helical" evidence="1">
    <location>
        <begin position="98"/>
        <end position="118"/>
    </location>
</feature>
<accession>A0A1G2I493</accession>
<organism evidence="2 3">
    <name type="scientific">Candidatus Staskawiczbacteria bacterium RIFCSPHIGHO2_02_FULL_42_22</name>
    <dbReference type="NCBI Taxonomy" id="1802207"/>
    <lineage>
        <taxon>Bacteria</taxon>
        <taxon>Candidatus Staskawicziibacteriota</taxon>
    </lineage>
</organism>
<reference evidence="2 3" key="1">
    <citation type="journal article" date="2016" name="Nat. Commun.">
        <title>Thousands of microbial genomes shed light on interconnected biogeochemical processes in an aquifer system.</title>
        <authorList>
            <person name="Anantharaman K."/>
            <person name="Brown C.T."/>
            <person name="Hug L.A."/>
            <person name="Sharon I."/>
            <person name="Castelle C.J."/>
            <person name="Probst A.J."/>
            <person name="Thomas B.C."/>
            <person name="Singh A."/>
            <person name="Wilkins M.J."/>
            <person name="Karaoz U."/>
            <person name="Brodie E.L."/>
            <person name="Williams K.H."/>
            <person name="Hubbard S.S."/>
            <person name="Banfield J.F."/>
        </authorList>
    </citation>
    <scope>NUCLEOTIDE SEQUENCE [LARGE SCALE GENOMIC DNA]</scope>
</reference>
<protein>
    <recommendedName>
        <fullName evidence="4">DUF3899 domain-containing protein</fullName>
    </recommendedName>
</protein>
<evidence type="ECO:0000313" key="3">
    <source>
        <dbReference type="Proteomes" id="UP000178820"/>
    </source>
</evidence>
<evidence type="ECO:0000313" key="2">
    <source>
        <dbReference type="EMBL" id="OGZ69489.1"/>
    </source>
</evidence>
<evidence type="ECO:0000256" key="1">
    <source>
        <dbReference type="SAM" id="Phobius"/>
    </source>
</evidence>
<dbReference type="STRING" id="1802207.A3D44_03680"/>
<feature type="transmembrane region" description="Helical" evidence="1">
    <location>
        <begin position="38"/>
        <end position="57"/>
    </location>
</feature>
<dbReference type="Proteomes" id="UP000178820">
    <property type="component" value="Unassembled WGS sequence"/>
</dbReference>
<evidence type="ECO:0008006" key="4">
    <source>
        <dbReference type="Google" id="ProtNLM"/>
    </source>
</evidence>
<keyword evidence="1" id="KW-0472">Membrane</keyword>
<sequence>MSELRKWIVTIGIALGAILIYVLFCTTMMLALSFHKGHWIMAALMVAIAVLIGYQGYRYAIMTYGAWRAEKSPDYEPWIFYASFIFEKWSWRKCLMRAVLYSAVSVVIIGLAAALVIFM</sequence>
<name>A0A1G2I493_9BACT</name>
<dbReference type="EMBL" id="MHOT01000010">
    <property type="protein sequence ID" value="OGZ69489.1"/>
    <property type="molecule type" value="Genomic_DNA"/>
</dbReference>
<proteinExistence type="predicted"/>
<feature type="transmembrane region" description="Helical" evidence="1">
    <location>
        <begin position="7"/>
        <end position="32"/>
    </location>
</feature>
<dbReference type="AlphaFoldDB" id="A0A1G2I493"/>
<keyword evidence="1" id="KW-1133">Transmembrane helix</keyword>
<gene>
    <name evidence="2" type="ORF">A3D44_03680</name>
</gene>
<comment type="caution">
    <text evidence="2">The sequence shown here is derived from an EMBL/GenBank/DDBJ whole genome shotgun (WGS) entry which is preliminary data.</text>
</comment>
<keyword evidence="1" id="KW-0812">Transmembrane</keyword>